<sequence>MRRQILELKPVCSCDEEPVQSKTRSRSEGRSKCKYVFKKLIVCFVKGKRNCWKR</sequence>
<dbReference type="InParanoid" id="A0A251TPD7"/>
<evidence type="ECO:0000313" key="2">
    <source>
        <dbReference type="Proteomes" id="UP000215914"/>
    </source>
</evidence>
<dbReference type="EMBL" id="CM007899">
    <property type="protein sequence ID" value="OTG12987.1"/>
    <property type="molecule type" value="Genomic_DNA"/>
</dbReference>
<evidence type="ECO:0000313" key="1">
    <source>
        <dbReference type="EMBL" id="OTG12987.1"/>
    </source>
</evidence>
<organism evidence="1 2">
    <name type="scientific">Helianthus annuus</name>
    <name type="common">Common sunflower</name>
    <dbReference type="NCBI Taxonomy" id="4232"/>
    <lineage>
        <taxon>Eukaryota</taxon>
        <taxon>Viridiplantae</taxon>
        <taxon>Streptophyta</taxon>
        <taxon>Embryophyta</taxon>
        <taxon>Tracheophyta</taxon>
        <taxon>Spermatophyta</taxon>
        <taxon>Magnoliopsida</taxon>
        <taxon>eudicotyledons</taxon>
        <taxon>Gunneridae</taxon>
        <taxon>Pentapetalae</taxon>
        <taxon>asterids</taxon>
        <taxon>campanulids</taxon>
        <taxon>Asterales</taxon>
        <taxon>Asteraceae</taxon>
        <taxon>Asteroideae</taxon>
        <taxon>Heliantheae alliance</taxon>
        <taxon>Heliantheae</taxon>
        <taxon>Helianthus</taxon>
    </lineage>
</organism>
<accession>A0A251TPD7</accession>
<proteinExistence type="predicted"/>
<keyword evidence="2" id="KW-1185">Reference proteome</keyword>
<protein>
    <submittedName>
        <fullName evidence="1">Uncharacterized protein</fullName>
    </submittedName>
</protein>
<gene>
    <name evidence="1" type="ORF">HannXRQ_Chr10g0315671</name>
</gene>
<dbReference type="Proteomes" id="UP000215914">
    <property type="component" value="Chromosome 10"/>
</dbReference>
<reference evidence="2" key="1">
    <citation type="journal article" date="2017" name="Nature">
        <title>The sunflower genome provides insights into oil metabolism, flowering and Asterid evolution.</title>
        <authorList>
            <person name="Badouin H."/>
            <person name="Gouzy J."/>
            <person name="Grassa C.J."/>
            <person name="Murat F."/>
            <person name="Staton S.E."/>
            <person name="Cottret L."/>
            <person name="Lelandais-Briere C."/>
            <person name="Owens G.L."/>
            <person name="Carrere S."/>
            <person name="Mayjonade B."/>
            <person name="Legrand L."/>
            <person name="Gill N."/>
            <person name="Kane N.C."/>
            <person name="Bowers J.E."/>
            <person name="Hubner S."/>
            <person name="Bellec A."/>
            <person name="Berard A."/>
            <person name="Berges H."/>
            <person name="Blanchet N."/>
            <person name="Boniface M.C."/>
            <person name="Brunel D."/>
            <person name="Catrice O."/>
            <person name="Chaidir N."/>
            <person name="Claudel C."/>
            <person name="Donnadieu C."/>
            <person name="Faraut T."/>
            <person name="Fievet G."/>
            <person name="Helmstetter N."/>
            <person name="King M."/>
            <person name="Knapp S.J."/>
            <person name="Lai Z."/>
            <person name="Le Paslier M.C."/>
            <person name="Lippi Y."/>
            <person name="Lorenzon L."/>
            <person name="Mandel J.R."/>
            <person name="Marage G."/>
            <person name="Marchand G."/>
            <person name="Marquand E."/>
            <person name="Bret-Mestries E."/>
            <person name="Morien E."/>
            <person name="Nambeesan S."/>
            <person name="Nguyen T."/>
            <person name="Pegot-Espagnet P."/>
            <person name="Pouilly N."/>
            <person name="Raftis F."/>
            <person name="Sallet E."/>
            <person name="Schiex T."/>
            <person name="Thomas J."/>
            <person name="Vandecasteele C."/>
            <person name="Vares D."/>
            <person name="Vear F."/>
            <person name="Vautrin S."/>
            <person name="Crespi M."/>
            <person name="Mangin B."/>
            <person name="Burke J.M."/>
            <person name="Salse J."/>
            <person name="Munos S."/>
            <person name="Vincourt P."/>
            <person name="Rieseberg L.H."/>
            <person name="Langlade N.B."/>
        </authorList>
    </citation>
    <scope>NUCLEOTIDE SEQUENCE [LARGE SCALE GENOMIC DNA]</scope>
    <source>
        <strain evidence="2">cv. SF193</strain>
    </source>
</reference>
<dbReference type="AlphaFoldDB" id="A0A251TPD7"/>
<name>A0A251TPD7_HELAN</name>